<proteinExistence type="predicted"/>
<accession>A0A0F9W8F2</accession>
<organism evidence="1">
    <name type="scientific">marine sediment metagenome</name>
    <dbReference type="NCBI Taxonomy" id="412755"/>
    <lineage>
        <taxon>unclassified sequences</taxon>
        <taxon>metagenomes</taxon>
        <taxon>ecological metagenomes</taxon>
    </lineage>
</organism>
<dbReference type="AlphaFoldDB" id="A0A0F9W8F2"/>
<sequence>MSDIDLHTQRFIGWVRSNIEAMGREAAAGGLDLSTIWAFRRVVTEASENVSAYLREMAPALHLAFDDAGGTASYIVTPGVNIRIGDEVQKITWLTKDDLEIPEIRRGLGRPLATLLDCSFEMSRLVQDAGQKGVTFICELEDDDIHMLAAPYDAKPQAEELMSL</sequence>
<name>A0A0F9W8F2_9ZZZZ</name>
<evidence type="ECO:0000313" key="1">
    <source>
        <dbReference type="EMBL" id="KKO08583.1"/>
    </source>
</evidence>
<comment type="caution">
    <text evidence="1">The sequence shown here is derived from an EMBL/GenBank/DDBJ whole genome shotgun (WGS) entry which is preliminary data.</text>
</comment>
<dbReference type="EMBL" id="LAZR01000009">
    <property type="protein sequence ID" value="KKO08583.1"/>
    <property type="molecule type" value="Genomic_DNA"/>
</dbReference>
<gene>
    <name evidence="1" type="ORF">LCGC14_0045230</name>
</gene>
<protein>
    <submittedName>
        <fullName evidence="1">Uncharacterized protein</fullName>
    </submittedName>
</protein>
<reference evidence="1" key="1">
    <citation type="journal article" date="2015" name="Nature">
        <title>Complex archaea that bridge the gap between prokaryotes and eukaryotes.</title>
        <authorList>
            <person name="Spang A."/>
            <person name="Saw J.H."/>
            <person name="Jorgensen S.L."/>
            <person name="Zaremba-Niedzwiedzka K."/>
            <person name="Martijn J."/>
            <person name="Lind A.E."/>
            <person name="van Eijk R."/>
            <person name="Schleper C."/>
            <person name="Guy L."/>
            <person name="Ettema T.J."/>
        </authorList>
    </citation>
    <scope>NUCLEOTIDE SEQUENCE</scope>
</reference>